<comment type="caution">
    <text evidence="12">Lacks conserved residue(s) required for the propagation of feature annotation.</text>
</comment>
<dbReference type="EMBL" id="LLZZ01000108">
    <property type="protein sequence ID" value="KTB07100.1"/>
    <property type="molecule type" value="Genomic_DNA"/>
</dbReference>
<dbReference type="SUPFAM" id="SSF53187">
    <property type="entry name" value="Zn-dependent exopeptidases"/>
    <property type="match status" value="1"/>
</dbReference>
<dbReference type="InterPro" id="IPR057246">
    <property type="entry name" value="CARBOXYPEPT_ZN_1"/>
</dbReference>
<dbReference type="FunFam" id="3.40.630.10:FF:000060">
    <property type="entry name" value="Putative metallocarboxypeptidase ecm14"/>
    <property type="match status" value="1"/>
</dbReference>
<feature type="signal peptide" evidence="13">
    <location>
        <begin position="1"/>
        <end position="19"/>
    </location>
</feature>
<dbReference type="PROSITE" id="PS52035">
    <property type="entry name" value="PEPTIDASE_M14"/>
    <property type="match status" value="1"/>
</dbReference>
<dbReference type="GO" id="GO:0008270">
    <property type="term" value="F:zinc ion binding"/>
    <property type="evidence" value="ECO:0007669"/>
    <property type="project" value="InterPro"/>
</dbReference>
<comment type="caution">
    <text evidence="15">The sequence shown here is derived from an EMBL/GenBank/DDBJ whole genome shotgun (WGS) entry which is preliminary data.</text>
</comment>
<dbReference type="VEuPathDB" id="FungiDB:GWK60_G05885"/>
<keyword evidence="4" id="KW-0964">Secreted</keyword>
<comment type="function">
    <text evidence="9">Inactive carboxypeptidase that may play a role in cell wall organization and biogenesis.</text>
</comment>
<evidence type="ECO:0000256" key="10">
    <source>
        <dbReference type="ARBA" id="ARBA00026187"/>
    </source>
</evidence>
<dbReference type="PANTHER" id="PTHR11705">
    <property type="entry name" value="PROTEASE FAMILY M14 CARBOXYPEPTIDASE A,B"/>
    <property type="match status" value="1"/>
</dbReference>
<evidence type="ECO:0000256" key="7">
    <source>
        <dbReference type="ARBA" id="ARBA00022833"/>
    </source>
</evidence>
<reference evidence="15 16" key="1">
    <citation type="submission" date="2015-10" db="EMBL/GenBank/DDBJ databases">
        <title>Draft genomes sequences of Candida glabrata isolates 1A, 1B, 2A, 2B, 3A and 3B.</title>
        <authorList>
            <person name="Haavelsrud O.E."/>
            <person name="Gaustad P."/>
        </authorList>
    </citation>
    <scope>NUCLEOTIDE SEQUENCE [LARGE SCALE GENOMIC DNA]</scope>
    <source>
        <strain evidence="15">910700640</strain>
    </source>
</reference>
<dbReference type="InterPro" id="IPR057247">
    <property type="entry name" value="CARBOXYPEPT_ZN_2"/>
</dbReference>
<keyword evidence="6 13" id="KW-0732">Signal</keyword>
<dbReference type="GO" id="GO:0006508">
    <property type="term" value="P:proteolysis"/>
    <property type="evidence" value="ECO:0007669"/>
    <property type="project" value="InterPro"/>
</dbReference>
<feature type="domain" description="Peptidase M14" evidence="14">
    <location>
        <begin position="137"/>
        <end position="443"/>
    </location>
</feature>
<evidence type="ECO:0000256" key="2">
    <source>
        <dbReference type="ARBA" id="ARBA00004613"/>
    </source>
</evidence>
<dbReference type="PROSITE" id="PS00132">
    <property type="entry name" value="CARBOXYPEPT_ZN_1"/>
    <property type="match status" value="1"/>
</dbReference>
<dbReference type="PROSITE" id="PS00133">
    <property type="entry name" value="CARBOXYPEPT_ZN_2"/>
    <property type="match status" value="1"/>
</dbReference>
<dbReference type="GO" id="GO:0004181">
    <property type="term" value="F:metallocarboxypeptidase activity"/>
    <property type="evidence" value="ECO:0007669"/>
    <property type="project" value="InterPro"/>
</dbReference>
<name>A0A0W0C9V4_CANGB</name>
<accession>A0A0W0C9V4</accession>
<evidence type="ECO:0000256" key="1">
    <source>
        <dbReference type="ARBA" id="ARBA00001947"/>
    </source>
</evidence>
<keyword evidence="15" id="KW-0121">Carboxypeptidase</keyword>
<dbReference type="SMART" id="SM00631">
    <property type="entry name" value="Zn_pept"/>
    <property type="match status" value="1"/>
</dbReference>
<protein>
    <recommendedName>
        <fullName evidence="10">Inactive metallocarboxypeptidase ECM14</fullName>
    </recommendedName>
    <alternativeName>
        <fullName evidence="11">Inactive metallocarboxypeptidase ecm14</fullName>
    </alternativeName>
</protein>
<dbReference type="Gene3D" id="3.40.630.10">
    <property type="entry name" value="Zn peptidases"/>
    <property type="match status" value="1"/>
</dbReference>
<dbReference type="Pfam" id="PF00246">
    <property type="entry name" value="Peptidase_M14"/>
    <property type="match status" value="1"/>
</dbReference>
<dbReference type="PRINTS" id="PR00765">
    <property type="entry name" value="CRBOXYPTASEA"/>
</dbReference>
<dbReference type="CDD" id="cd03860">
    <property type="entry name" value="M14_CP_A-B_like"/>
    <property type="match status" value="1"/>
</dbReference>
<evidence type="ECO:0000256" key="5">
    <source>
        <dbReference type="ARBA" id="ARBA00022723"/>
    </source>
</evidence>
<evidence type="ECO:0000256" key="13">
    <source>
        <dbReference type="SAM" id="SignalP"/>
    </source>
</evidence>
<evidence type="ECO:0000256" key="8">
    <source>
        <dbReference type="ARBA" id="ARBA00023157"/>
    </source>
</evidence>
<keyword evidence="7" id="KW-0862">Zinc</keyword>
<comment type="cofactor">
    <cofactor evidence="1">
        <name>Zn(2+)</name>
        <dbReference type="ChEBI" id="CHEBI:29105"/>
    </cofactor>
</comment>
<evidence type="ECO:0000256" key="6">
    <source>
        <dbReference type="ARBA" id="ARBA00022729"/>
    </source>
</evidence>
<comment type="subcellular location">
    <subcellularLocation>
        <location evidence="2">Secreted</location>
    </subcellularLocation>
</comment>
<dbReference type="VEuPathDB" id="FungiDB:CAGL0G06072g"/>
<dbReference type="InterPro" id="IPR000834">
    <property type="entry name" value="Peptidase_M14"/>
</dbReference>
<feature type="chain" id="PRO_5009807269" description="Inactive metallocarboxypeptidase ECM14" evidence="13">
    <location>
        <begin position="20"/>
        <end position="448"/>
    </location>
</feature>
<evidence type="ECO:0000313" key="15">
    <source>
        <dbReference type="EMBL" id="KTB07100.1"/>
    </source>
</evidence>
<dbReference type="VEuPathDB" id="FungiDB:GVI51_G05907"/>
<sequence length="448" mass="51185">MLLQWVFVVLALAWGPAAAVPSESDFSDYKVVRLYLEDSGYEDTHRLLRGVFGDLQEVDVWTHAQKFVDVRVSKGTEISVDHDVIIADLDSAIKDTYGSNNGSNDDDGDVDGAFNGRDQKVFDAGELVGTEEFFFDQYQPLDKIYSWMERLQESFPDIINIEVVGRTYEGRELRALHLCANNNLTNPEKKTIVITGGVHAREWVSVSSACWVVAQLVGRYALGDQKEIKYLENLDFLVIPVFNPDGYEYTFTTNRLWRKNRQQTYIPVCKGIDIDHSFGYQWESTHAYPCSEEYSGEEPFEAIEAKSWNDFLSTVKGEYKVYGYLDLHSYSQEILYPYAFSCDALPRDLENLLELAYGINKAIRYQSGRNYDVVAACKDRGADLTPELGAGSALDFMYHQRAHWAFQFKLRDTGNHGFLLPPRYIRPVGKEIYAGLNYFCDFLLDPEI</sequence>
<dbReference type="AlphaFoldDB" id="A0A0W0C9V4"/>
<proteinExistence type="inferred from homology"/>
<evidence type="ECO:0000256" key="11">
    <source>
        <dbReference type="ARBA" id="ARBA00026213"/>
    </source>
</evidence>
<keyword evidence="15" id="KW-0378">Hydrolase</keyword>
<evidence type="ECO:0000313" key="16">
    <source>
        <dbReference type="Proteomes" id="UP000054886"/>
    </source>
</evidence>
<keyword evidence="5" id="KW-0479">Metal-binding</keyword>
<keyword evidence="8" id="KW-1015">Disulfide bond</keyword>
<comment type="similarity">
    <text evidence="3 12">Belongs to the peptidase M14 family.</text>
</comment>
<evidence type="ECO:0000259" key="14">
    <source>
        <dbReference type="PROSITE" id="PS52035"/>
    </source>
</evidence>
<dbReference type="GO" id="GO:0005576">
    <property type="term" value="C:extracellular region"/>
    <property type="evidence" value="ECO:0007669"/>
    <property type="project" value="UniProtKB-SubCell"/>
</dbReference>
<keyword evidence="15" id="KW-0645">Protease</keyword>
<evidence type="ECO:0000256" key="4">
    <source>
        <dbReference type="ARBA" id="ARBA00022525"/>
    </source>
</evidence>
<gene>
    <name evidence="15" type="ORF">AO440_001737</name>
</gene>
<dbReference type="PANTHER" id="PTHR11705:SF147">
    <property type="entry name" value="INACTIVE METALLOCARBOXYPEPTIDASE ECM14"/>
    <property type="match status" value="1"/>
</dbReference>
<dbReference type="Proteomes" id="UP000054886">
    <property type="component" value="Unassembled WGS sequence"/>
</dbReference>
<evidence type="ECO:0000256" key="3">
    <source>
        <dbReference type="ARBA" id="ARBA00005988"/>
    </source>
</evidence>
<dbReference type="VEuPathDB" id="FungiDB:B1J91_G06072g"/>
<evidence type="ECO:0000256" key="12">
    <source>
        <dbReference type="PROSITE-ProRule" id="PRU01379"/>
    </source>
</evidence>
<evidence type="ECO:0000256" key="9">
    <source>
        <dbReference type="ARBA" id="ARBA00025210"/>
    </source>
</evidence>
<organism evidence="15 16">
    <name type="scientific">Candida glabrata</name>
    <name type="common">Yeast</name>
    <name type="synonym">Torulopsis glabrata</name>
    <dbReference type="NCBI Taxonomy" id="5478"/>
    <lineage>
        <taxon>Eukaryota</taxon>
        <taxon>Fungi</taxon>
        <taxon>Dikarya</taxon>
        <taxon>Ascomycota</taxon>
        <taxon>Saccharomycotina</taxon>
        <taxon>Saccharomycetes</taxon>
        <taxon>Saccharomycetales</taxon>
        <taxon>Saccharomycetaceae</taxon>
        <taxon>Nakaseomyces</taxon>
    </lineage>
</organism>